<evidence type="ECO:0000256" key="1">
    <source>
        <dbReference type="ARBA" id="ARBA00022729"/>
    </source>
</evidence>
<dbReference type="PROSITE" id="PS51257">
    <property type="entry name" value="PROKAR_LIPOPROTEIN"/>
    <property type="match status" value="1"/>
</dbReference>
<evidence type="ECO:0000259" key="3">
    <source>
        <dbReference type="Pfam" id="PF13205"/>
    </source>
</evidence>
<name>A0A1M5BR59_9BACT</name>
<dbReference type="OrthoDB" id="9809989at2"/>
<dbReference type="Pfam" id="PF13205">
    <property type="entry name" value="Big_5"/>
    <property type="match status" value="1"/>
</dbReference>
<organism evidence="4 5">
    <name type="scientific">Mariniphaga anaerophila</name>
    <dbReference type="NCBI Taxonomy" id="1484053"/>
    <lineage>
        <taxon>Bacteria</taxon>
        <taxon>Pseudomonadati</taxon>
        <taxon>Bacteroidota</taxon>
        <taxon>Bacteroidia</taxon>
        <taxon>Marinilabiliales</taxon>
        <taxon>Prolixibacteraceae</taxon>
        <taxon>Mariniphaga</taxon>
    </lineage>
</organism>
<sequence length="649" mass="74462">MKILDKLPYFIVAGFAWVVIVSSCANQGMPTGGPKDSIPPVLVGTQPEYKSLNFNGKEVRLTFDEFIIPDQVSEMLVVSPPLEKRVTILTKSKTLIVKFNEELQDSVTYSLDFKNSIVDNNERNPYESLRFSFATGDRLDTLRVAGRVANGFNLNPIENTLVLLHKNLHDSAVYTVKPNYIAKTDEEGLFLFDNIASGKYHLFSFNDLNNDMRYNEGAEEIAFHDTLVIPSAHFHAEADTMASGADSLLIAGHVHFLPQPIYMKQFTEEIFDQYLKKSKRDSRYQATFVFNESVSDSFAIQLVDTVVPDWYVLEPNLKYDSLTMWIADTTLAKRENIRMELSYFQLDSAMQLYVKKDTVDMQFAPKEEDKKKRRRSRDDEEEEGPPPVPQFNWTTNLSSSAFNINEDILLTSPHPIKYIDPAAISVYLTEDTLKKTLPFKFIQDSVAWRTYRIAFPWEGETSYTLEIDSAACINIYGISSKKLSSSFKTRPDDYYGTINLELTNVDGQVLIQLLENKDSEKVLQEKITSENGKVVFEYLPPDKYKIKVIFDSNGDGKWTTGSYQDRSQPERVAYINEVIKIRSNFDTNLNWDLDIAPDFKKDIRDRELEELRRKEAEEKARKESEQKFNTGEQQNNNMFQPGGLSPTRM</sequence>
<dbReference type="STRING" id="1484053.SAMN05444274_105264"/>
<reference evidence="4 5" key="1">
    <citation type="submission" date="2016-11" db="EMBL/GenBank/DDBJ databases">
        <authorList>
            <person name="Jaros S."/>
            <person name="Januszkiewicz K."/>
            <person name="Wedrychowicz H."/>
        </authorList>
    </citation>
    <scope>NUCLEOTIDE SEQUENCE [LARGE SCALE GENOMIC DNA]</scope>
    <source>
        <strain evidence="4 5">DSM 26910</strain>
    </source>
</reference>
<feature type="region of interest" description="Disordered" evidence="2">
    <location>
        <begin position="364"/>
        <end position="390"/>
    </location>
</feature>
<dbReference type="Proteomes" id="UP000184164">
    <property type="component" value="Unassembled WGS sequence"/>
</dbReference>
<dbReference type="RefSeq" id="WP_073002165.1">
    <property type="nucleotide sequence ID" value="NZ_FQUM01000005.1"/>
</dbReference>
<feature type="region of interest" description="Disordered" evidence="2">
    <location>
        <begin position="613"/>
        <end position="649"/>
    </location>
</feature>
<keyword evidence="5" id="KW-1185">Reference proteome</keyword>
<keyword evidence="1" id="KW-0732">Signal</keyword>
<dbReference type="EMBL" id="FQUM01000005">
    <property type="protein sequence ID" value="SHF44870.1"/>
    <property type="molecule type" value="Genomic_DNA"/>
</dbReference>
<accession>A0A1M5BR59</accession>
<protein>
    <submittedName>
        <fullName evidence="4">Ig-like domain-containing protein</fullName>
    </submittedName>
</protein>
<feature type="domain" description="SbsA Ig-like" evidence="3">
    <location>
        <begin position="36"/>
        <end position="135"/>
    </location>
</feature>
<evidence type="ECO:0000256" key="2">
    <source>
        <dbReference type="SAM" id="MobiDB-lite"/>
    </source>
</evidence>
<dbReference type="SUPFAM" id="SSF117074">
    <property type="entry name" value="Hypothetical protein PA1324"/>
    <property type="match status" value="1"/>
</dbReference>
<dbReference type="InterPro" id="IPR032812">
    <property type="entry name" value="SbsA_Ig"/>
</dbReference>
<proteinExistence type="predicted"/>
<dbReference type="AlphaFoldDB" id="A0A1M5BR59"/>
<gene>
    <name evidence="4" type="ORF">SAMN05444274_105264</name>
</gene>
<feature type="compositionally biased region" description="Polar residues" evidence="2">
    <location>
        <begin position="627"/>
        <end position="639"/>
    </location>
</feature>
<evidence type="ECO:0000313" key="5">
    <source>
        <dbReference type="Proteomes" id="UP000184164"/>
    </source>
</evidence>
<feature type="compositionally biased region" description="Basic and acidic residues" evidence="2">
    <location>
        <begin position="613"/>
        <end position="626"/>
    </location>
</feature>
<evidence type="ECO:0000313" key="4">
    <source>
        <dbReference type="EMBL" id="SHF44870.1"/>
    </source>
</evidence>